<evidence type="ECO:0000313" key="10">
    <source>
        <dbReference type="EMBL" id="AKJ68296.1"/>
    </source>
</evidence>
<dbReference type="AlphaFoldDB" id="A0A0G3EU98"/>
<keyword evidence="7 9" id="KW-0564">Palmitate</keyword>
<dbReference type="GO" id="GO:0005886">
    <property type="term" value="C:plasma membrane"/>
    <property type="evidence" value="ECO:0007669"/>
    <property type="project" value="UniProtKB-SubCell"/>
</dbReference>
<name>A0A0G3EU98_9BURK</name>
<proteinExistence type="inferred from homology"/>
<dbReference type="InterPro" id="IPR003423">
    <property type="entry name" value="OMP_efflux"/>
</dbReference>
<evidence type="ECO:0000256" key="3">
    <source>
        <dbReference type="ARBA" id="ARBA00022452"/>
    </source>
</evidence>
<gene>
    <name evidence="10" type="ORF">ABW99_08780</name>
</gene>
<evidence type="ECO:0000256" key="5">
    <source>
        <dbReference type="ARBA" id="ARBA00022729"/>
    </source>
</evidence>
<dbReference type="Pfam" id="PF02321">
    <property type="entry name" value="OEP"/>
    <property type="match status" value="2"/>
</dbReference>
<keyword evidence="3 9" id="KW-1134">Transmembrane beta strand</keyword>
<dbReference type="OrthoDB" id="9770517at2"/>
<evidence type="ECO:0000256" key="4">
    <source>
        <dbReference type="ARBA" id="ARBA00022692"/>
    </source>
</evidence>
<dbReference type="GO" id="GO:0015562">
    <property type="term" value="F:efflux transmembrane transporter activity"/>
    <property type="evidence" value="ECO:0007669"/>
    <property type="project" value="InterPro"/>
</dbReference>
<keyword evidence="4 9" id="KW-0812">Transmembrane</keyword>
<evidence type="ECO:0000313" key="11">
    <source>
        <dbReference type="Proteomes" id="UP000036700"/>
    </source>
</evidence>
<dbReference type="InterPro" id="IPR010131">
    <property type="entry name" value="MdtP/NodT-like"/>
</dbReference>
<comment type="similarity">
    <text evidence="2 9">Belongs to the outer membrane factor (OMF) (TC 1.B.17) family.</text>
</comment>
<dbReference type="STRING" id="445709.ABW99_08780"/>
<dbReference type="EMBL" id="CP011568">
    <property type="protein sequence ID" value="AKJ68296.1"/>
    <property type="molecule type" value="Genomic_DNA"/>
</dbReference>
<dbReference type="Gene3D" id="1.20.1600.10">
    <property type="entry name" value="Outer membrane efflux proteins (OEP)"/>
    <property type="match status" value="1"/>
</dbReference>
<dbReference type="PANTHER" id="PTHR30203:SF20">
    <property type="entry name" value="MULTIDRUG RESISTANCE OUTER MEMBRANE PROTEIN MDTP-RELATED"/>
    <property type="match status" value="1"/>
</dbReference>
<comment type="subcellular location">
    <subcellularLocation>
        <location evidence="9">Cell membrane</location>
        <topology evidence="9">Lipid-anchor</topology>
    </subcellularLocation>
    <subcellularLocation>
        <location evidence="1">Membrane</location>
    </subcellularLocation>
</comment>
<evidence type="ECO:0000256" key="9">
    <source>
        <dbReference type="RuleBase" id="RU362097"/>
    </source>
</evidence>
<evidence type="ECO:0000256" key="7">
    <source>
        <dbReference type="ARBA" id="ARBA00023139"/>
    </source>
</evidence>
<reference evidence="11" key="1">
    <citation type="submission" date="2015-06" db="EMBL/GenBank/DDBJ databases">
        <authorList>
            <person name="Lim Y.L."/>
            <person name="Ee R."/>
            <person name="Yong D."/>
            <person name="How K.Y."/>
            <person name="Yin W.F."/>
            <person name="Chan K.G."/>
        </authorList>
    </citation>
    <scope>NUCLEOTIDE SEQUENCE [LARGE SCALE GENOMIC DNA]</scope>
    <source>
        <strain evidence="11">DSM 25325</strain>
    </source>
</reference>
<keyword evidence="11" id="KW-1185">Reference proteome</keyword>
<evidence type="ECO:0000256" key="6">
    <source>
        <dbReference type="ARBA" id="ARBA00023136"/>
    </source>
</evidence>
<dbReference type="PANTHER" id="PTHR30203">
    <property type="entry name" value="OUTER MEMBRANE CATION EFFLUX PROTEIN"/>
    <property type="match status" value="1"/>
</dbReference>
<evidence type="ECO:0000256" key="1">
    <source>
        <dbReference type="ARBA" id="ARBA00004370"/>
    </source>
</evidence>
<evidence type="ECO:0000256" key="8">
    <source>
        <dbReference type="ARBA" id="ARBA00023288"/>
    </source>
</evidence>
<dbReference type="PATRIC" id="fig|445709.3.peg.1879"/>
<keyword evidence="8 9" id="KW-0449">Lipoprotein</keyword>
<sequence length="502" mass="53939">MQATYPNMPRLRTLSMACIAIAVLGLSGCANYMGIHSDKHIASPNAYATARSLPNQGGQWPTTDWAAQFGDPQLQQLIHEALAGNPDLQMAQARLAAARAQVEGAGAALLPRIGVSGDVYRQKFTEHTIYPPGYGGSWFTQGDAMANLTYELDLWGKNRAAQAQAISAEKAEEAADQEARLTVATAVARAYNQLAQQYALRDVLVRELKQREMLSRLARDRLKAGLDTEVETKQAQGNIADAKTQLSQLDGQILVTRHQLGALLGKGPDRGLQIARPRLATIASPRIPDNLPLNLLGRRPDIVAARWQVEAALKGVDVAKARFYPDINLMATIGFSSFGLGQLFTAASQQIQAGPAISLPIFDGGRLRANLKGEYARYEEAVASYDKTLNDALTDVADRLSNIHSTDQQMVTQAQAYDAAKSAYDLAVSRYRAGLAPQLVVLNAESFLLAQEQLRANLVATRRDQQMALIKAMGGGFDAQAAGLAQSSGSVAQAASPAPAIH</sequence>
<evidence type="ECO:0000256" key="2">
    <source>
        <dbReference type="ARBA" id="ARBA00007613"/>
    </source>
</evidence>
<dbReference type="Gene3D" id="2.20.200.10">
    <property type="entry name" value="Outer membrane efflux proteins (OEP)"/>
    <property type="match status" value="1"/>
</dbReference>
<keyword evidence="6 9" id="KW-0472">Membrane</keyword>
<organism evidence="10 11">
    <name type="scientific">Pandoraea thiooxydans</name>
    <dbReference type="NCBI Taxonomy" id="445709"/>
    <lineage>
        <taxon>Bacteria</taxon>
        <taxon>Pseudomonadati</taxon>
        <taxon>Pseudomonadota</taxon>
        <taxon>Betaproteobacteria</taxon>
        <taxon>Burkholderiales</taxon>
        <taxon>Burkholderiaceae</taxon>
        <taxon>Pandoraea</taxon>
    </lineage>
</organism>
<dbReference type="KEGG" id="ptx:ABW99_08780"/>
<dbReference type="SUPFAM" id="SSF56954">
    <property type="entry name" value="Outer membrane efflux proteins (OEP)"/>
    <property type="match status" value="1"/>
</dbReference>
<accession>A0A0G3EU98</accession>
<dbReference type="Proteomes" id="UP000036700">
    <property type="component" value="Chromosome"/>
</dbReference>
<dbReference type="NCBIfam" id="TIGR01845">
    <property type="entry name" value="outer_NodT"/>
    <property type="match status" value="1"/>
</dbReference>
<keyword evidence="5" id="KW-0732">Signal</keyword>
<protein>
    <submittedName>
        <fullName evidence="10">MarR family transcriptional regulator</fullName>
    </submittedName>
</protein>